<dbReference type="HAMAP" id="MF_01917">
    <property type="entry name" value="Cardiolipin_synth_ClsB"/>
    <property type="match status" value="1"/>
</dbReference>
<organism evidence="4 5">
    <name type="scientific">Mycetohabitans rhizoxinica (strain DSM 19002 / CIP 109453 / HKI 454)</name>
    <name type="common">Paraburkholderia rhizoxinica</name>
    <dbReference type="NCBI Taxonomy" id="882378"/>
    <lineage>
        <taxon>Bacteria</taxon>
        <taxon>Pseudomonadati</taxon>
        <taxon>Pseudomonadota</taxon>
        <taxon>Betaproteobacteria</taxon>
        <taxon>Burkholderiales</taxon>
        <taxon>Burkholderiaceae</taxon>
        <taxon>Mycetohabitans</taxon>
    </lineage>
</organism>
<keyword evidence="1" id="KW-1003">Cell membrane</keyword>
<keyword evidence="1" id="KW-0444">Lipid biosynthesis</keyword>
<dbReference type="STRING" id="882378.RBRH_02093"/>
<dbReference type="GO" id="GO:0008808">
    <property type="term" value="F:cardiolipin synthase activity"/>
    <property type="evidence" value="ECO:0007669"/>
    <property type="project" value="InterPro"/>
</dbReference>
<sequence>MVATIGRLVQLRQTMLGGRRKLRLRFTAGNDVRIFKSGTALFDALIERIDAAEHEVALETYIFCNDPCGARVSAALARAAARGVRVRVITDGIGTPRSELLHAWHDAGIEHRIYNPGVFSVRFGLSRTHRKLAAVDRRYGFCGGHNVVDDRLEAGHPLPFARWDYSAEVIGPAVVDLVEAFDLQWRRIQQARIPPPPAVPDERPAHAHGPGSAPATDAAAARRSTVAGRAHPGDATPRTARARRRALGALGTPADVPQVAFVARDNVNNRRAIERAYRLAIRQARDEILVANPYFVPSRRMRRELVRAARRGVRVSLVIGRNEFVALDYAVPFLYQSLLRVGIRIAEYDRTMLHGKVAVVDGVWGTIGSSNLDALSLVLNHEANLVLFRHPEVAGIRAAILEAVEQSRAIDPQRYASRPWLVRVANWIAYNGYWLAMKLLTIGSYD</sequence>
<feature type="active site" evidence="1">
    <location>
        <position position="136"/>
    </location>
</feature>
<dbReference type="PANTHER" id="PTHR21248">
    <property type="entry name" value="CARDIOLIPIN SYNTHASE"/>
    <property type="match status" value="1"/>
</dbReference>
<dbReference type="InterPro" id="IPR025202">
    <property type="entry name" value="PLD-like_dom"/>
</dbReference>
<dbReference type="Pfam" id="PF13091">
    <property type="entry name" value="PLDc_2"/>
    <property type="match status" value="2"/>
</dbReference>
<dbReference type="Gene3D" id="3.30.870.10">
    <property type="entry name" value="Endonuclease Chain A"/>
    <property type="match status" value="2"/>
</dbReference>
<dbReference type="eggNOG" id="COG1502">
    <property type="taxonomic scope" value="Bacteria"/>
</dbReference>
<dbReference type="EC" id="2.7.8.-" evidence="1"/>
<dbReference type="HOGENOM" id="CLU_038053_0_0_4"/>
<evidence type="ECO:0000256" key="2">
    <source>
        <dbReference type="SAM" id="MobiDB-lite"/>
    </source>
</evidence>
<dbReference type="RefSeq" id="WP_013436305.1">
    <property type="nucleotide sequence ID" value="NC_014722.1"/>
</dbReference>
<comment type="function">
    <text evidence="1">Catalyzes the phosphatidyl group transfer from one phosphatidylglycerol molecule to another to form cardiolipin (CL) (diphosphatidylglycerol) and glycerol.</text>
</comment>
<feature type="active site" evidence="1">
    <location>
        <position position="354"/>
    </location>
</feature>
<comment type="subcellular location">
    <subcellularLocation>
        <location evidence="1">Cell membrane</location>
        <topology evidence="1">Peripheral membrane protein</topology>
    </subcellularLocation>
</comment>
<feature type="active site" evidence="1">
    <location>
        <position position="361"/>
    </location>
</feature>
<keyword evidence="1" id="KW-1208">Phospholipid metabolism</keyword>
<evidence type="ECO:0000259" key="3">
    <source>
        <dbReference type="PROSITE" id="PS50035"/>
    </source>
</evidence>
<feature type="active site" evidence="1">
    <location>
        <position position="129"/>
    </location>
</feature>
<dbReference type="PANTHER" id="PTHR21248:SF22">
    <property type="entry name" value="PHOSPHOLIPASE D"/>
    <property type="match status" value="1"/>
</dbReference>
<comment type="similarity">
    <text evidence="1">Belongs to the phospholipase D family. Cardiolipin synthase subfamily. ClsB sub-subfamily.</text>
</comment>
<protein>
    <recommendedName>
        <fullName evidence="1">Cardiolipin synthase B</fullName>
        <shortName evidence="1">CL synthase</shortName>
        <ecNumber evidence="1">2.7.8.-</ecNumber>
    </recommendedName>
</protein>
<evidence type="ECO:0000313" key="5">
    <source>
        <dbReference type="Proteomes" id="UP000007437"/>
    </source>
</evidence>
<dbReference type="AlphaFoldDB" id="E5ALQ5"/>
<keyword evidence="1 4" id="KW-0808">Transferase</keyword>
<dbReference type="Proteomes" id="UP000007437">
    <property type="component" value="Chromosome"/>
</dbReference>
<keyword evidence="1" id="KW-0594">Phospholipid biosynthesis</keyword>
<reference evidence="4 5" key="1">
    <citation type="journal article" date="2011" name="J. Bacteriol.">
        <title>Complete genome sequence of Burkholderia rhizoxinica, an endosymbiont of Rhizopus microsporus.</title>
        <authorList>
            <person name="Lackner G."/>
            <person name="Moebius N."/>
            <person name="Partida-Martinez L."/>
            <person name="Hertweck C."/>
        </authorList>
    </citation>
    <scope>NUCLEOTIDE SEQUENCE [LARGE SCALE GENOMIC DNA]</scope>
    <source>
        <strain evidence="5">DSM 19002 / CIP 109453 / HKI 454</strain>
    </source>
</reference>
<proteinExistence type="inferred from homology"/>
<dbReference type="InterPro" id="IPR001736">
    <property type="entry name" value="PLipase_D/transphosphatidylase"/>
</dbReference>
<comment type="catalytic activity">
    <reaction evidence="1">
        <text>2 a 1,2-diacyl-sn-glycero-3-phospho-(1'-sn-glycerol) = a cardiolipin + glycerol</text>
        <dbReference type="Rhea" id="RHEA:31451"/>
        <dbReference type="ChEBI" id="CHEBI:17754"/>
        <dbReference type="ChEBI" id="CHEBI:62237"/>
        <dbReference type="ChEBI" id="CHEBI:64716"/>
    </reaction>
</comment>
<dbReference type="PROSITE" id="PS50035">
    <property type="entry name" value="PLD"/>
    <property type="match status" value="1"/>
</dbReference>
<feature type="region of interest" description="Disordered" evidence="2">
    <location>
        <begin position="193"/>
        <end position="239"/>
    </location>
</feature>
<dbReference type="GO" id="GO:0005886">
    <property type="term" value="C:plasma membrane"/>
    <property type="evidence" value="ECO:0007669"/>
    <property type="project" value="UniProtKB-SubCell"/>
</dbReference>
<feature type="compositionally biased region" description="Low complexity" evidence="2">
    <location>
        <begin position="207"/>
        <end position="239"/>
    </location>
</feature>
<evidence type="ECO:0000313" key="4">
    <source>
        <dbReference type="EMBL" id="CBW76076.1"/>
    </source>
</evidence>
<accession>E5ALQ5</accession>
<dbReference type="GO" id="GO:0032049">
    <property type="term" value="P:cardiolipin biosynthetic process"/>
    <property type="evidence" value="ECO:0007669"/>
    <property type="project" value="InterPro"/>
</dbReference>
<feature type="domain" description="PLD phosphodiesterase" evidence="3">
    <location>
        <begin position="349"/>
        <end position="376"/>
    </location>
</feature>
<dbReference type="KEGG" id="brh:RBRH_02093"/>
<keyword evidence="1" id="KW-0472">Membrane</keyword>
<gene>
    <name evidence="1" type="primary">clsB</name>
    <name evidence="4" type="ordered locus">RBRH_02093</name>
</gene>
<dbReference type="OrthoDB" id="9762009at2"/>
<name>E5ALQ5_MYCRK</name>
<keyword evidence="1" id="KW-0443">Lipid metabolism</keyword>
<feature type="active site" evidence="1">
    <location>
        <position position="356"/>
    </location>
</feature>
<feature type="active site" evidence="1">
    <location>
        <position position="131"/>
    </location>
</feature>
<evidence type="ECO:0000256" key="1">
    <source>
        <dbReference type="HAMAP-Rule" id="MF_01917"/>
    </source>
</evidence>
<dbReference type="EMBL" id="FR687359">
    <property type="protein sequence ID" value="CBW76076.1"/>
    <property type="molecule type" value="Genomic_DNA"/>
</dbReference>
<dbReference type="SMART" id="SM00155">
    <property type="entry name" value="PLDc"/>
    <property type="match status" value="2"/>
</dbReference>
<dbReference type="InterPro" id="IPR030872">
    <property type="entry name" value="Cardiolipin_synth_ClsB"/>
</dbReference>
<dbReference type="SUPFAM" id="SSF56024">
    <property type="entry name" value="Phospholipase D/nuclease"/>
    <property type="match status" value="2"/>
</dbReference>
<dbReference type="CDD" id="cd09159">
    <property type="entry name" value="PLDc_ybhO_like_2"/>
    <property type="match status" value="1"/>
</dbReference>